<evidence type="ECO:0000256" key="1">
    <source>
        <dbReference type="SAM" id="SignalP"/>
    </source>
</evidence>
<organism evidence="2 3">
    <name type="scientific">Alteromonas macleodii</name>
    <name type="common">Pseudoalteromonas macleodii</name>
    <dbReference type="NCBI Taxonomy" id="28108"/>
    <lineage>
        <taxon>Bacteria</taxon>
        <taxon>Pseudomonadati</taxon>
        <taxon>Pseudomonadota</taxon>
        <taxon>Gammaproteobacteria</taxon>
        <taxon>Alteromonadales</taxon>
        <taxon>Alteromonadaceae</taxon>
        <taxon>Alteromonas/Salinimonas group</taxon>
        <taxon>Alteromonas</taxon>
    </lineage>
</organism>
<accession>A0A126Q0F9</accession>
<dbReference type="RefSeq" id="WP_061095219.1">
    <property type="nucleotide sequence ID" value="NZ_CP014323.1"/>
</dbReference>
<evidence type="ECO:0000313" key="3">
    <source>
        <dbReference type="Proteomes" id="UP000063991"/>
    </source>
</evidence>
<gene>
    <name evidence="2" type="ORF">AVL55_11405</name>
</gene>
<dbReference type="Proteomes" id="UP000063991">
    <property type="component" value="Chromosome"/>
</dbReference>
<dbReference type="EMBL" id="CP014323">
    <property type="protein sequence ID" value="AMJ98722.1"/>
    <property type="molecule type" value="Genomic_DNA"/>
</dbReference>
<dbReference type="AlphaFoldDB" id="A0A126Q0F9"/>
<proteinExistence type="predicted"/>
<reference evidence="2 3" key="1">
    <citation type="submission" date="2015-12" db="EMBL/GenBank/DDBJ databases">
        <authorList>
            <person name="Shamseldin A."/>
            <person name="Moawad H."/>
            <person name="Abd El-Rahim W.M."/>
            <person name="Sadowsky M.J."/>
        </authorList>
    </citation>
    <scope>NUCLEOTIDE SEQUENCE [LARGE SCALE GENOMIC DNA]</scope>
    <source>
        <strain evidence="2 3">D7</strain>
    </source>
</reference>
<evidence type="ECO:0000313" key="2">
    <source>
        <dbReference type="EMBL" id="AMJ98722.1"/>
    </source>
</evidence>
<feature type="signal peptide" evidence="1">
    <location>
        <begin position="1"/>
        <end position="19"/>
    </location>
</feature>
<feature type="chain" id="PRO_5007272490" evidence="1">
    <location>
        <begin position="20"/>
        <end position="128"/>
    </location>
</feature>
<sequence>MKVFLIATLALSLAINVYQFTFSPKATNLVIANSSQAECISKLRTPSIETNIIGPNFLSEHKALDLNLNSNSTFNKEVSGCYFDSYIENVTVDNLAEKVHLLRSTGSNSVTFFKDASSNEFTIYGQSK</sequence>
<keyword evidence="1" id="KW-0732">Signal</keyword>
<name>A0A126Q0F9_ALTMA</name>
<protein>
    <submittedName>
        <fullName evidence="2">Uncharacterized protein</fullName>
    </submittedName>
</protein>